<sequence>MFICGEFMILVDKGFTLLLGLEEKYRSKGVERRSVVCSLGLGVYTYTDLIIIMIVENLQVELNRKKIRDNR</sequence>
<dbReference type="EMBL" id="LFVZ01000014">
    <property type="protein sequence ID" value="KTW26102.1"/>
    <property type="molecule type" value="Genomic_DNA"/>
</dbReference>
<name>A0A0W4ZCH9_PNEC8</name>
<comment type="caution">
    <text evidence="1">The sequence shown here is derived from an EMBL/GenBank/DDBJ whole genome shotgun (WGS) entry which is preliminary data.</text>
</comment>
<dbReference type="VEuPathDB" id="FungiDB:T552_04193"/>
<gene>
    <name evidence="1" type="ORF">T552_04193</name>
</gene>
<protein>
    <submittedName>
        <fullName evidence="1">Uncharacterized protein</fullName>
    </submittedName>
</protein>
<evidence type="ECO:0000313" key="1">
    <source>
        <dbReference type="EMBL" id="KTW26102.1"/>
    </source>
</evidence>
<reference evidence="2" key="1">
    <citation type="journal article" date="2016" name="Nat. Commun.">
        <title>Genome analysis of three Pneumocystis species reveals adaptation mechanisms to life exclusively in mammalian hosts.</title>
        <authorList>
            <person name="Ma L."/>
            <person name="Chen Z."/>
            <person name="Huang D.W."/>
            <person name="Kutty G."/>
            <person name="Ishihara M."/>
            <person name="Wang H."/>
            <person name="Abouelleil A."/>
            <person name="Bishop L."/>
            <person name="Davey E."/>
            <person name="Deng R."/>
            <person name="Deng X."/>
            <person name="Fan L."/>
            <person name="Fantoni G."/>
            <person name="Fitzgerald M."/>
            <person name="Gogineni E."/>
            <person name="Goldberg J.M."/>
            <person name="Handley G."/>
            <person name="Hu X."/>
            <person name="Huber C."/>
            <person name="Jiao X."/>
            <person name="Jones K."/>
            <person name="Levin J.Z."/>
            <person name="Liu Y."/>
            <person name="Macdonald P."/>
            <person name="Melnikov A."/>
            <person name="Raley C."/>
            <person name="Sassi M."/>
            <person name="Sherman B.T."/>
            <person name="Song X."/>
            <person name="Sykes S."/>
            <person name="Tran B."/>
            <person name="Walsh L."/>
            <person name="Xia Y."/>
            <person name="Yang J."/>
            <person name="Young S."/>
            <person name="Zeng Q."/>
            <person name="Zheng X."/>
            <person name="Stephens R."/>
            <person name="Nusbaum C."/>
            <person name="Birren B.W."/>
            <person name="Azadi P."/>
            <person name="Lempicki R.A."/>
            <person name="Cuomo C.A."/>
            <person name="Kovacs J.A."/>
        </authorList>
    </citation>
    <scope>NUCLEOTIDE SEQUENCE [LARGE SCALE GENOMIC DNA]</scope>
    <source>
        <strain evidence="2">B80</strain>
    </source>
</reference>
<dbReference type="GeneID" id="28938447"/>
<dbReference type="RefSeq" id="XP_018224646.1">
    <property type="nucleotide sequence ID" value="XM_018372244.1"/>
</dbReference>
<organism evidence="1 2">
    <name type="scientific">Pneumocystis carinii (strain B80)</name>
    <name type="common">Rat pneumocystis pneumonia agent</name>
    <name type="synonym">Pneumocystis carinii f. sp. carinii</name>
    <dbReference type="NCBI Taxonomy" id="1408658"/>
    <lineage>
        <taxon>Eukaryota</taxon>
        <taxon>Fungi</taxon>
        <taxon>Dikarya</taxon>
        <taxon>Ascomycota</taxon>
        <taxon>Taphrinomycotina</taxon>
        <taxon>Pneumocystomycetes</taxon>
        <taxon>Pneumocystaceae</taxon>
        <taxon>Pneumocystis</taxon>
    </lineage>
</organism>
<evidence type="ECO:0000313" key="2">
    <source>
        <dbReference type="Proteomes" id="UP000054454"/>
    </source>
</evidence>
<accession>A0A0W4ZCH9</accession>
<proteinExistence type="predicted"/>
<keyword evidence="2" id="KW-1185">Reference proteome</keyword>
<dbReference type="Proteomes" id="UP000054454">
    <property type="component" value="Unassembled WGS sequence"/>
</dbReference>
<dbReference type="AlphaFoldDB" id="A0A0W4ZCH9"/>